<evidence type="ECO:0000313" key="1">
    <source>
        <dbReference type="EMBL" id="GAA0555889.1"/>
    </source>
</evidence>
<reference evidence="1 4" key="1">
    <citation type="journal article" date="2019" name="Int. J. Syst. Evol. Microbiol.">
        <title>The Global Catalogue of Microorganisms (GCM) 10K type strain sequencing project: providing services to taxonomists for standard genome sequencing and annotation.</title>
        <authorList>
            <consortium name="The Broad Institute Genomics Platform"/>
            <consortium name="The Broad Institute Genome Sequencing Center for Infectious Disease"/>
            <person name="Wu L."/>
            <person name="Ma J."/>
        </authorList>
    </citation>
    <scope>NUCLEOTIDE SEQUENCE [LARGE SCALE GENOMIC DNA]</scope>
    <source>
        <strain evidence="1 4">JCM 10667</strain>
    </source>
</reference>
<organism evidence="2 3">
    <name type="scientific">Actinomadura livida</name>
    <dbReference type="NCBI Taxonomy" id="79909"/>
    <lineage>
        <taxon>Bacteria</taxon>
        <taxon>Bacillati</taxon>
        <taxon>Actinomycetota</taxon>
        <taxon>Actinomycetes</taxon>
        <taxon>Streptosporangiales</taxon>
        <taxon>Thermomonosporaceae</taxon>
        <taxon>Actinomadura</taxon>
    </lineage>
</organism>
<comment type="caution">
    <text evidence="2">The sequence shown here is derived from an EMBL/GenBank/DDBJ whole genome shotgun (WGS) entry which is preliminary data.</text>
</comment>
<name>A0A7W7IFF9_9ACTN</name>
<protein>
    <submittedName>
        <fullName evidence="2">Uncharacterized protein</fullName>
    </submittedName>
</protein>
<reference evidence="2 3" key="2">
    <citation type="submission" date="2020-08" db="EMBL/GenBank/DDBJ databases">
        <title>Sequencing the genomes of 1000 actinobacteria strains.</title>
        <authorList>
            <person name="Klenk H.-P."/>
        </authorList>
    </citation>
    <scope>NUCLEOTIDE SEQUENCE [LARGE SCALE GENOMIC DNA]</scope>
    <source>
        <strain evidence="2 3">DSM 44772</strain>
    </source>
</reference>
<dbReference type="Proteomes" id="UP001501427">
    <property type="component" value="Unassembled WGS sequence"/>
</dbReference>
<evidence type="ECO:0000313" key="3">
    <source>
        <dbReference type="Proteomes" id="UP000549343"/>
    </source>
</evidence>
<keyword evidence="4" id="KW-1185">Reference proteome</keyword>
<evidence type="ECO:0000313" key="4">
    <source>
        <dbReference type="Proteomes" id="UP001501427"/>
    </source>
</evidence>
<gene>
    <name evidence="2" type="ORF">F4557_004557</name>
    <name evidence="1" type="ORF">GCM10009546_17440</name>
</gene>
<dbReference type="EMBL" id="BAAAHD010000016">
    <property type="protein sequence ID" value="GAA0555889.1"/>
    <property type="molecule type" value="Genomic_DNA"/>
</dbReference>
<reference evidence="1" key="3">
    <citation type="submission" date="2023-12" db="EMBL/GenBank/DDBJ databases">
        <authorList>
            <person name="Sun Q."/>
            <person name="Inoue M."/>
        </authorList>
    </citation>
    <scope>NUCLEOTIDE SEQUENCE</scope>
    <source>
        <strain evidence="1">JCM 10667</strain>
    </source>
</reference>
<dbReference type="Proteomes" id="UP000549343">
    <property type="component" value="Unassembled WGS sequence"/>
</dbReference>
<dbReference type="RefSeq" id="WP_221480792.1">
    <property type="nucleotide sequence ID" value="NZ_BAAAHD010000016.1"/>
</dbReference>
<evidence type="ECO:0000313" key="2">
    <source>
        <dbReference type="EMBL" id="MBB4776139.1"/>
    </source>
</evidence>
<dbReference type="EMBL" id="JACHMV010000001">
    <property type="protein sequence ID" value="MBB4776139.1"/>
    <property type="molecule type" value="Genomic_DNA"/>
</dbReference>
<sequence>MSNLIGPAGGGREWAVDKLNALRLGQWLVAEIPASAPGRQTFVEIMPITTPADEQARREGWKRSDRARTFRLEHWEFDSERLFGFDYDIGAVLVRTGVAVGEPELNATLQVWQLDPGQFVYPWQCDYPR</sequence>
<proteinExistence type="predicted"/>
<accession>A0A7W7IFF9</accession>
<dbReference type="AlphaFoldDB" id="A0A7W7IFF9"/>